<dbReference type="Proteomes" id="UP000766246">
    <property type="component" value="Unassembled WGS sequence"/>
</dbReference>
<evidence type="ECO:0008006" key="5">
    <source>
        <dbReference type="Google" id="ProtNLM"/>
    </source>
</evidence>
<dbReference type="EMBL" id="SVER01000006">
    <property type="protein sequence ID" value="MBE5918836.1"/>
    <property type="molecule type" value="Genomic_DNA"/>
</dbReference>
<proteinExistence type="predicted"/>
<evidence type="ECO:0000256" key="1">
    <source>
        <dbReference type="SAM" id="MobiDB-lite"/>
    </source>
</evidence>
<gene>
    <name evidence="3" type="ORF">E7272_03235</name>
</gene>
<feature type="region of interest" description="Disordered" evidence="1">
    <location>
        <begin position="41"/>
        <end position="140"/>
    </location>
</feature>
<feature type="chain" id="PRO_5037939893" description="MBG domain-containing protein" evidence="2">
    <location>
        <begin position="30"/>
        <end position="894"/>
    </location>
</feature>
<evidence type="ECO:0000313" key="3">
    <source>
        <dbReference type="EMBL" id="MBE5918836.1"/>
    </source>
</evidence>
<feature type="signal peptide" evidence="2">
    <location>
        <begin position="1"/>
        <end position="29"/>
    </location>
</feature>
<accession>A0A927U5T4</accession>
<keyword evidence="2" id="KW-0732">Signal</keyword>
<sequence>MKNTFMRLVSILLALVLAFNFAPIQMVQAEEQGEILLEQTEMSSEGETENTGETEIVVPEEEQPGASEDEENKEEITAGENSSEEGTEVTESQNTESTGEELTGEELIGQEPTEEETGEEEEPTEDELIVEEPEEEDLLEADEDYGDVEETVRKFMGFKSAKDIPNGIWVYDPQKDSRSYTSKAVVLSDDVRVFNNKDLLTKGTDYTITYKNNVNAGDATAVITGKGLYKGTVNYTYKIKPLDLNDKNSSIWYKGQKTNLITLRYNGNVQKPRATIKYNLTDNTTITLKENVDYKLIFDNTDSKSSLYDKDAFKKEGTYVVSVCSLNKNFTGDMSYTVEINKKIPMTKCKSYMPSVVDITKLEKGLIPESTFEKWAKVTYGNRTLKEGIDFTLETKSTDKPNVGYFIFIATPDSDFTGTLVKKVTIKCRSISNVYVVMPKPDDILAYEMENGGMGSTSWYENNVQVYPSAASKDSSKRLEVGEEYIISNVSRDWNTGKVSVTLTGTCNGNYICQGDKVVSTSLNLPSIANAKVTTPGLVYVGGYPNISKVLKVTYKGEELKGLETKNVTQVKKDYDYYYSIEDLSNSKYKVRITGRPGRFKGKKELTITVPKMNLSSKDTEIKAANDTTPFNSQVRVRLASCDYKYNPTGCKQGIAEVSYLNRESNTGVYLNRTKDYKITWQNVNKAGTGQVTITGIGIFTGKVVYKYKIEPYDISKNGVDKGVSNIVAKSTAGLNAPTINLYHNGRKLVAGTDYSKVIYKYADGTPIGAKDIVKPGTKIAVTINGKGNYNGSFTQVVTVESNNIAKAKQAPISKTVVLDSNKKAGLTKLTNADIKLTYKGEPVPNDAFVIKECTYKNNNKLGDATVVIEGKSEKGFAGTLTIKYKIVARNITR</sequence>
<dbReference type="AlphaFoldDB" id="A0A927U5T4"/>
<organism evidence="3 4">
    <name type="scientific">Pseudobutyrivibrio ruminis</name>
    <dbReference type="NCBI Taxonomy" id="46206"/>
    <lineage>
        <taxon>Bacteria</taxon>
        <taxon>Bacillati</taxon>
        <taxon>Bacillota</taxon>
        <taxon>Clostridia</taxon>
        <taxon>Lachnospirales</taxon>
        <taxon>Lachnospiraceae</taxon>
        <taxon>Pseudobutyrivibrio</taxon>
    </lineage>
</organism>
<evidence type="ECO:0000256" key="2">
    <source>
        <dbReference type="SAM" id="SignalP"/>
    </source>
</evidence>
<feature type="compositionally biased region" description="Acidic residues" evidence="1">
    <location>
        <begin position="44"/>
        <end position="73"/>
    </location>
</feature>
<feature type="compositionally biased region" description="Acidic residues" evidence="1">
    <location>
        <begin position="112"/>
        <end position="140"/>
    </location>
</feature>
<reference evidence="3" key="1">
    <citation type="submission" date="2019-04" db="EMBL/GenBank/DDBJ databases">
        <title>Evolution of Biomass-Degrading Anaerobic Consortia Revealed by Metagenomics.</title>
        <authorList>
            <person name="Peng X."/>
        </authorList>
    </citation>
    <scope>NUCLEOTIDE SEQUENCE</scope>
    <source>
        <strain evidence="3">SIG311</strain>
    </source>
</reference>
<comment type="caution">
    <text evidence="3">The sequence shown here is derived from an EMBL/GenBank/DDBJ whole genome shotgun (WGS) entry which is preliminary data.</text>
</comment>
<evidence type="ECO:0000313" key="4">
    <source>
        <dbReference type="Proteomes" id="UP000766246"/>
    </source>
</evidence>
<protein>
    <recommendedName>
        <fullName evidence="5">MBG domain-containing protein</fullName>
    </recommendedName>
</protein>
<name>A0A927U5T4_9FIRM</name>